<gene>
    <name evidence="4" type="ORF">EKO27_g10687</name>
</gene>
<protein>
    <recommendedName>
        <fullName evidence="6">BAG domain-containing protein</fullName>
    </recommendedName>
</protein>
<dbReference type="Proteomes" id="UP000286045">
    <property type="component" value="Unassembled WGS sequence"/>
</dbReference>
<accession>A0A439CQH8</accession>
<dbReference type="PROSITE" id="PS51035">
    <property type="entry name" value="BAG"/>
    <property type="match status" value="1"/>
</dbReference>
<feature type="domain" description="Ubiquitin-like" evidence="2">
    <location>
        <begin position="284"/>
        <end position="337"/>
    </location>
</feature>
<evidence type="ECO:0000256" key="1">
    <source>
        <dbReference type="SAM" id="MobiDB-lite"/>
    </source>
</evidence>
<organism evidence="4 5">
    <name type="scientific">Xylaria grammica</name>
    <dbReference type="NCBI Taxonomy" id="363999"/>
    <lineage>
        <taxon>Eukaryota</taxon>
        <taxon>Fungi</taxon>
        <taxon>Dikarya</taxon>
        <taxon>Ascomycota</taxon>
        <taxon>Pezizomycotina</taxon>
        <taxon>Sordariomycetes</taxon>
        <taxon>Xylariomycetidae</taxon>
        <taxon>Xylariales</taxon>
        <taxon>Xylariaceae</taxon>
        <taxon>Xylaria</taxon>
    </lineage>
</organism>
<feature type="compositionally biased region" description="Basic residues" evidence="1">
    <location>
        <begin position="371"/>
        <end position="387"/>
    </location>
</feature>
<evidence type="ECO:0000313" key="5">
    <source>
        <dbReference type="Proteomes" id="UP000286045"/>
    </source>
</evidence>
<dbReference type="PROSITE" id="PS50053">
    <property type="entry name" value="UBIQUITIN_2"/>
    <property type="match status" value="1"/>
</dbReference>
<dbReference type="InterPro" id="IPR003103">
    <property type="entry name" value="BAG_domain"/>
</dbReference>
<dbReference type="SMART" id="SM00264">
    <property type="entry name" value="BAG"/>
    <property type="match status" value="1"/>
</dbReference>
<reference evidence="4 5" key="1">
    <citation type="submission" date="2018-12" db="EMBL/GenBank/DDBJ databases">
        <title>Draft genome sequence of Xylaria grammica IHI A82.</title>
        <authorList>
            <person name="Buettner E."/>
            <person name="Kellner H."/>
        </authorList>
    </citation>
    <scope>NUCLEOTIDE SEQUENCE [LARGE SCALE GENOMIC DNA]</scope>
    <source>
        <strain evidence="4 5">IHI A82</strain>
    </source>
</reference>
<evidence type="ECO:0000259" key="2">
    <source>
        <dbReference type="PROSITE" id="PS50053"/>
    </source>
</evidence>
<dbReference type="InterPro" id="IPR036533">
    <property type="entry name" value="BAG_dom_sf"/>
</dbReference>
<dbReference type="AlphaFoldDB" id="A0A439CQH8"/>
<evidence type="ECO:0008006" key="6">
    <source>
        <dbReference type="Google" id="ProtNLM"/>
    </source>
</evidence>
<dbReference type="SUPFAM" id="SSF54236">
    <property type="entry name" value="Ubiquitin-like"/>
    <property type="match status" value="1"/>
</dbReference>
<dbReference type="SUPFAM" id="SSF63491">
    <property type="entry name" value="BAG domain"/>
    <property type="match status" value="1"/>
</dbReference>
<dbReference type="Pfam" id="PF02179">
    <property type="entry name" value="BAG"/>
    <property type="match status" value="1"/>
</dbReference>
<proteinExistence type="predicted"/>
<feature type="compositionally biased region" description="Basic and acidic residues" evidence="1">
    <location>
        <begin position="403"/>
        <end position="414"/>
    </location>
</feature>
<feature type="domain" description="BAG" evidence="3">
    <location>
        <begin position="454"/>
        <end position="513"/>
    </location>
</feature>
<dbReference type="Gene3D" id="1.20.58.120">
    <property type="entry name" value="BAG domain"/>
    <property type="match status" value="1"/>
</dbReference>
<dbReference type="InterPro" id="IPR029071">
    <property type="entry name" value="Ubiquitin-like_domsf"/>
</dbReference>
<keyword evidence="5" id="KW-1185">Reference proteome</keyword>
<sequence>MSSIFPSDNASLSHCLRLVRLLLSLPPSTSVSDLTSRHSTFVTHRTRRTLEPSTYPSAVPSPGLSLPAIRSPVCRRDHCDPSGRVSIHFASRSQKITSNYLGWVSWNSQDDPILVKVASSQVISATSGAFQNITALLPPALQTYLVTTLTHLSDAFAGPNEYLESRGASPTAVYSTLAGAAVIALPVLMARYSWNSMRDGLSPFASQASSQDGPHVTDDDFSYITSEDLENSLQATTERAYSPHSRRAPRSAIAEEDDVILIKHKSVTYPVHFPAYSISDGKLTVRDVRDRAGLVMDLSNRRSTRLKMLYKGRNLKEQGIPIRDYGVKNNSELLVVVPEGKLSEARLSDEDDSSGSAEEVVVTDSRDGPRGPKKRKNKNGKKKPKNRGPRDTTGNLEVPGQADDSRRTSPDPSRHPSRVPSPAVPPGALEKLEVIRSHFNSELLPLCTQFARNPPRDAKKREDEHRKITETVMQHVLLKLDEVDTGGDPDIRARRKDLVNYVQDLLKEMDDRLPAGIKPNR</sequence>
<dbReference type="EMBL" id="RYZI01000571">
    <property type="protein sequence ID" value="RWA04418.1"/>
    <property type="molecule type" value="Genomic_DNA"/>
</dbReference>
<name>A0A439CQH8_9PEZI</name>
<dbReference type="GO" id="GO:0051087">
    <property type="term" value="F:protein-folding chaperone binding"/>
    <property type="evidence" value="ECO:0007669"/>
    <property type="project" value="InterPro"/>
</dbReference>
<comment type="caution">
    <text evidence="4">The sequence shown here is derived from an EMBL/GenBank/DDBJ whole genome shotgun (WGS) entry which is preliminary data.</text>
</comment>
<evidence type="ECO:0000313" key="4">
    <source>
        <dbReference type="EMBL" id="RWA04418.1"/>
    </source>
</evidence>
<evidence type="ECO:0000259" key="3">
    <source>
        <dbReference type="PROSITE" id="PS51035"/>
    </source>
</evidence>
<feature type="region of interest" description="Disordered" evidence="1">
    <location>
        <begin position="345"/>
        <end position="426"/>
    </location>
</feature>
<dbReference type="InterPro" id="IPR000626">
    <property type="entry name" value="Ubiquitin-like_dom"/>
</dbReference>